<dbReference type="Proteomes" id="UP000255505">
    <property type="component" value="Unassembled WGS sequence"/>
</dbReference>
<gene>
    <name evidence="2" type="ORF">CT19425_P50056</name>
    <name evidence="1" type="ORF">CT19425_U460017</name>
</gene>
<dbReference type="AlphaFoldDB" id="A0A375IWS3"/>
<protein>
    <submittedName>
        <fullName evidence="2">Uncharacterized protein</fullName>
    </submittedName>
</protein>
<geneLocation type="plasmid" evidence="2">
    <name>III</name>
</geneLocation>
<evidence type="ECO:0000313" key="3">
    <source>
        <dbReference type="Proteomes" id="UP000255505"/>
    </source>
</evidence>
<accession>A0A375IWS3</accession>
<dbReference type="EMBL" id="OOEF01000041">
    <property type="protein sequence ID" value="SPK70258.1"/>
    <property type="molecule type" value="Genomic_DNA"/>
</dbReference>
<keyword evidence="2" id="KW-0614">Plasmid</keyword>
<dbReference type="EMBL" id="LT991978">
    <property type="protein sequence ID" value="SPK77605.1"/>
    <property type="molecule type" value="Genomic_DNA"/>
</dbReference>
<reference evidence="2 3" key="1">
    <citation type="submission" date="2018-01" db="EMBL/GenBank/DDBJ databases">
        <authorList>
            <person name="Gaut B.S."/>
            <person name="Morton B.R."/>
            <person name="Clegg M.T."/>
            <person name="Duvall M.R."/>
        </authorList>
    </citation>
    <scope>NUCLEOTIDE SEQUENCE [LARGE SCALE GENOMIC DNA]</scope>
    <source>
        <strain evidence="2">Cupriavidus taiwanensis LMG 19425</strain>
        <plasmid evidence="3">Plasmid iii</plasmid>
    </source>
</reference>
<proteinExistence type="predicted"/>
<evidence type="ECO:0000313" key="1">
    <source>
        <dbReference type="EMBL" id="SPK70258.1"/>
    </source>
</evidence>
<evidence type="ECO:0000313" key="2">
    <source>
        <dbReference type="EMBL" id="SPK77605.1"/>
    </source>
</evidence>
<dbReference type="Proteomes" id="UP000255505">
    <property type="component" value="Plasmid III"/>
</dbReference>
<sequence length="52" mass="5860">MVCTAANESDVRRHMLFCMPTESMHLAARATRAAGYTGVDQREEMNGKTVKW</sequence>
<organism evidence="2 3">
    <name type="scientific">Cupriavidus taiwanensis</name>
    <dbReference type="NCBI Taxonomy" id="164546"/>
    <lineage>
        <taxon>Bacteria</taxon>
        <taxon>Pseudomonadati</taxon>
        <taxon>Pseudomonadota</taxon>
        <taxon>Betaproteobacteria</taxon>
        <taxon>Burkholderiales</taxon>
        <taxon>Burkholderiaceae</taxon>
        <taxon>Cupriavidus</taxon>
    </lineage>
</organism>
<name>A0A375IWS3_9BURK</name>